<dbReference type="Pfam" id="PF02518">
    <property type="entry name" value="HATPase_c"/>
    <property type="match status" value="1"/>
</dbReference>
<dbReference type="InterPro" id="IPR050736">
    <property type="entry name" value="Sensor_HK_Regulatory"/>
</dbReference>
<dbReference type="STRING" id="1279009.ADICEAN_03368"/>
<keyword evidence="8" id="KW-0812">Transmembrane</keyword>
<feature type="transmembrane region" description="Helical" evidence="8">
    <location>
        <begin position="287"/>
        <end position="305"/>
    </location>
</feature>
<proteinExistence type="predicted"/>
<evidence type="ECO:0000256" key="3">
    <source>
        <dbReference type="ARBA" id="ARBA00022553"/>
    </source>
</evidence>
<dbReference type="PANTHER" id="PTHR43711:SF26">
    <property type="entry name" value="SENSOR HISTIDINE KINASE RCSC"/>
    <property type="match status" value="1"/>
</dbReference>
<evidence type="ECO:0000256" key="8">
    <source>
        <dbReference type="SAM" id="Phobius"/>
    </source>
</evidence>
<dbReference type="GO" id="GO:0000155">
    <property type="term" value="F:phosphorelay sensor kinase activity"/>
    <property type="evidence" value="ECO:0007669"/>
    <property type="project" value="InterPro"/>
</dbReference>
<dbReference type="InterPro" id="IPR036097">
    <property type="entry name" value="HisK_dim/P_sf"/>
</dbReference>
<dbReference type="SMART" id="SM00388">
    <property type="entry name" value="HisKA"/>
    <property type="match status" value="1"/>
</dbReference>
<dbReference type="CDD" id="cd00082">
    <property type="entry name" value="HisKA"/>
    <property type="match status" value="1"/>
</dbReference>
<feature type="transmembrane region" description="Helical" evidence="8">
    <location>
        <begin position="372"/>
        <end position="394"/>
    </location>
</feature>
<dbReference type="InterPro" id="IPR005467">
    <property type="entry name" value="His_kinase_dom"/>
</dbReference>
<keyword evidence="6" id="KW-0902">Two-component regulatory system</keyword>
<feature type="domain" description="Histidine kinase" evidence="9">
    <location>
        <begin position="477"/>
        <end position="695"/>
    </location>
</feature>
<comment type="catalytic activity">
    <reaction evidence="1">
        <text>ATP + protein L-histidine = ADP + protein N-phospho-L-histidine.</text>
        <dbReference type="EC" id="2.7.13.3"/>
    </reaction>
</comment>
<dbReference type="AlphaFoldDB" id="M7N2R4"/>
<dbReference type="Gene3D" id="1.10.287.130">
    <property type="match status" value="1"/>
</dbReference>
<dbReference type="InterPro" id="IPR003661">
    <property type="entry name" value="HisK_dim/P_dom"/>
</dbReference>
<dbReference type="EMBL" id="AODQ01000110">
    <property type="protein sequence ID" value="EMR01511.1"/>
    <property type="molecule type" value="Genomic_DNA"/>
</dbReference>
<evidence type="ECO:0000256" key="1">
    <source>
        <dbReference type="ARBA" id="ARBA00000085"/>
    </source>
</evidence>
<dbReference type="Pfam" id="PF07695">
    <property type="entry name" value="7TMR-DISM_7TM"/>
    <property type="match status" value="1"/>
</dbReference>
<dbReference type="SUPFAM" id="SSF55874">
    <property type="entry name" value="ATPase domain of HSP90 chaperone/DNA topoisomerase II/histidine kinase"/>
    <property type="match status" value="1"/>
</dbReference>
<dbReference type="RefSeq" id="WP_009196751.1">
    <property type="nucleotide sequence ID" value="NZ_AODQ01000110.1"/>
</dbReference>
<keyword evidence="3" id="KW-0597">Phosphoprotein</keyword>
<evidence type="ECO:0000256" key="6">
    <source>
        <dbReference type="ARBA" id="ARBA00023012"/>
    </source>
</evidence>
<dbReference type="InterPro" id="IPR036890">
    <property type="entry name" value="HATPase_C_sf"/>
</dbReference>
<feature type="transmembrane region" description="Helical" evidence="8">
    <location>
        <begin position="343"/>
        <end position="360"/>
    </location>
</feature>
<keyword evidence="7" id="KW-0175">Coiled coil</keyword>
<dbReference type="InterPro" id="IPR004358">
    <property type="entry name" value="Sig_transdc_His_kin-like_C"/>
</dbReference>
<organism evidence="10 11">
    <name type="scientific">Cesiribacter andamanensis AMV16</name>
    <dbReference type="NCBI Taxonomy" id="1279009"/>
    <lineage>
        <taxon>Bacteria</taxon>
        <taxon>Pseudomonadati</taxon>
        <taxon>Bacteroidota</taxon>
        <taxon>Cytophagia</taxon>
        <taxon>Cytophagales</taxon>
        <taxon>Cesiribacteraceae</taxon>
        <taxon>Cesiribacter</taxon>
    </lineage>
</organism>
<feature type="transmembrane region" description="Helical" evidence="8">
    <location>
        <begin position="215"/>
        <end position="235"/>
    </location>
</feature>
<dbReference type="PROSITE" id="PS50109">
    <property type="entry name" value="HIS_KIN"/>
    <property type="match status" value="1"/>
</dbReference>
<keyword evidence="11" id="KW-1185">Reference proteome</keyword>
<dbReference type="PANTHER" id="PTHR43711">
    <property type="entry name" value="TWO-COMPONENT HISTIDINE KINASE"/>
    <property type="match status" value="1"/>
</dbReference>
<evidence type="ECO:0000259" key="9">
    <source>
        <dbReference type="PROSITE" id="PS50109"/>
    </source>
</evidence>
<dbReference type="SUPFAM" id="SSF47384">
    <property type="entry name" value="Homodimeric domain of signal transducing histidine kinase"/>
    <property type="match status" value="1"/>
</dbReference>
<dbReference type="Pfam" id="PF07696">
    <property type="entry name" value="7TMR-DISMED2"/>
    <property type="match status" value="1"/>
</dbReference>
<feature type="coiled-coil region" evidence="7">
    <location>
        <begin position="396"/>
        <end position="463"/>
    </location>
</feature>
<keyword evidence="5" id="KW-0418">Kinase</keyword>
<dbReference type="Proteomes" id="UP000011910">
    <property type="component" value="Unassembled WGS sequence"/>
</dbReference>
<comment type="caution">
    <text evidence="10">The sequence shown here is derived from an EMBL/GenBank/DDBJ whole genome shotgun (WGS) entry which is preliminary data.</text>
</comment>
<dbReference type="Gene3D" id="2.60.40.2380">
    <property type="match status" value="1"/>
</dbReference>
<reference evidence="10 11" key="1">
    <citation type="journal article" date="2013" name="Genome Announc.">
        <title>Draft Genome Sequence of Cesiribacter andamanensis Strain AMV16T, Isolated from a Soil Sample from a Mud Volcano in the Andaman Islands, India.</title>
        <authorList>
            <person name="Shivaji S."/>
            <person name="Ara S."/>
            <person name="Begum Z."/>
            <person name="Srinivas T.N."/>
            <person name="Singh A."/>
            <person name="Kumar Pinnaka A."/>
        </authorList>
    </citation>
    <scope>NUCLEOTIDE SEQUENCE [LARGE SCALE GENOMIC DNA]</scope>
    <source>
        <strain evidence="10 11">AMV16</strain>
    </source>
</reference>
<keyword evidence="4 10" id="KW-0808">Transferase</keyword>
<dbReference type="Pfam" id="PF00512">
    <property type="entry name" value="HisKA"/>
    <property type="match status" value="1"/>
</dbReference>
<dbReference type="Gene3D" id="3.30.565.10">
    <property type="entry name" value="Histidine kinase-like ATPase, C-terminal domain"/>
    <property type="match status" value="1"/>
</dbReference>
<protein>
    <recommendedName>
        <fullName evidence="2">histidine kinase</fullName>
        <ecNumber evidence="2">2.7.13.3</ecNumber>
    </recommendedName>
</protein>
<evidence type="ECO:0000256" key="5">
    <source>
        <dbReference type="ARBA" id="ARBA00022777"/>
    </source>
</evidence>
<dbReference type="OrthoDB" id="9806995at2"/>
<dbReference type="SMART" id="SM00387">
    <property type="entry name" value="HATPase_c"/>
    <property type="match status" value="1"/>
</dbReference>
<evidence type="ECO:0000313" key="10">
    <source>
        <dbReference type="EMBL" id="EMR01511.1"/>
    </source>
</evidence>
<sequence length="710" mass="79636">MIQILSYTPFWRRPHQGLGLLLLLAFWPLGRLVAAPAEGGVQLGASRFLVDSFNQYTYRQVLALPDGAWTNTYTPLHQGSLWVRLPLENSSPQPQEAFLQLGEIPLMQLYLPRPQGVDSLLSGMFVPIDARSFAHHKPLFKLQLAGGEQLSALLRLDSQNRIGLPRQYSPLLKSGASLQRDQEIRLLTQGLFFGIILVMAFYNLLLFVAVRDVSYLWYVLSILGIGLYFFFYYGFSLQTIWRQQPLWNAYSFALIVPLTNLMRVMFTKTYLHTREQLPWLNRFLNGLALLCFVPMVLGLAAYWLGLPWYELTIDATGVLGTLVLLSMLLAGVLMYLRGYTPALFFIVANLLFVLGANMFIIKEMQLVADSLFTRYVVQLGVIAQVVLFSLGLAYRLKKARQQEAEHLLALARLEHEKEQERKELAEQQKAELEEKVHQRTAALQEKTEELQAAVLKLQESEEGLRQLNKIKDKLFSVVSHDLRGPVATLDSFISLITKHAAHISAEEMDKLSHKTRESVHNLSFLLDNLLNWSRAQMGTLTFKAQPVALAELVQKNVALYQLAAESKKLSLVPDVPKEALVMADRGMLDFIVRNLLSNAIKFTPAWGTIKLIVQEEGDSLQLQVSDTGLGISPAHLQRILDPDDTFSTPGTARERGTGLGLMLCQEFLALHGARLEVRSEPGAGSQFFFSLPRALPAPVSAAPDSSLQLG</sequence>
<accession>M7N2R4</accession>
<dbReference type="InterPro" id="IPR011623">
    <property type="entry name" value="7TMR_DISM_rcpt_extracell_dom1"/>
</dbReference>
<feature type="transmembrane region" description="Helical" evidence="8">
    <location>
        <begin position="317"/>
        <end position="336"/>
    </location>
</feature>
<dbReference type="InterPro" id="IPR011622">
    <property type="entry name" value="7TMR_DISM_rcpt_extracell_dom2"/>
</dbReference>
<keyword evidence="8" id="KW-1133">Transmembrane helix</keyword>
<dbReference type="eggNOG" id="COG0642">
    <property type="taxonomic scope" value="Bacteria"/>
</dbReference>
<dbReference type="EC" id="2.7.13.3" evidence="2"/>
<name>M7N2R4_9BACT</name>
<dbReference type="PRINTS" id="PR00344">
    <property type="entry name" value="BCTRLSENSOR"/>
</dbReference>
<gene>
    <name evidence="10" type="primary">pleC_2</name>
    <name evidence="10" type="ORF">ADICEAN_03368</name>
</gene>
<dbReference type="InterPro" id="IPR003594">
    <property type="entry name" value="HATPase_dom"/>
</dbReference>
<evidence type="ECO:0000313" key="11">
    <source>
        <dbReference type="Proteomes" id="UP000011910"/>
    </source>
</evidence>
<feature type="transmembrane region" description="Helical" evidence="8">
    <location>
        <begin position="247"/>
        <end position="266"/>
    </location>
</feature>
<evidence type="ECO:0000256" key="2">
    <source>
        <dbReference type="ARBA" id="ARBA00012438"/>
    </source>
</evidence>
<dbReference type="PATRIC" id="fig|1279009.4.peg.3411"/>
<evidence type="ECO:0000256" key="7">
    <source>
        <dbReference type="SAM" id="Coils"/>
    </source>
</evidence>
<keyword evidence="8" id="KW-0472">Membrane</keyword>
<evidence type="ECO:0000256" key="4">
    <source>
        <dbReference type="ARBA" id="ARBA00022679"/>
    </source>
</evidence>
<feature type="transmembrane region" description="Helical" evidence="8">
    <location>
        <begin position="186"/>
        <end position="208"/>
    </location>
</feature>